<evidence type="ECO:0000313" key="2">
    <source>
        <dbReference type="Proteomes" id="UP000228754"/>
    </source>
</evidence>
<reference evidence="1 2" key="1">
    <citation type="submission" date="2017-06" db="EMBL/GenBank/DDBJ databases">
        <title>Draft Genome Sequence of Bacillus sp Strain 36R Isolated from saline sediment at Atanasia, Sonora, Mexico.</title>
        <authorList>
            <person name="Sanchez Diaz R."/>
            <person name="Quiroz Macias M.E."/>
            <person name="Ibarra Gamez J.C."/>
            <person name="Enciso Ibarra J."/>
            <person name="Gomez Gil B."/>
            <person name="Galaviz Silva L."/>
        </authorList>
    </citation>
    <scope>NUCLEOTIDE SEQUENCE [LARGE SCALE GENOMIC DNA]</scope>
    <source>
        <strain evidence="1 2">36R_ATNSAL</strain>
    </source>
</reference>
<organism evidence="1 2">
    <name type="scientific">Bacillus pumilus</name>
    <name type="common">Bacillus mesentericus</name>
    <dbReference type="NCBI Taxonomy" id="1408"/>
    <lineage>
        <taxon>Bacteria</taxon>
        <taxon>Bacillati</taxon>
        <taxon>Bacillota</taxon>
        <taxon>Bacilli</taxon>
        <taxon>Bacillales</taxon>
        <taxon>Bacillaceae</taxon>
        <taxon>Bacillus</taxon>
    </lineage>
</organism>
<proteinExistence type="predicted"/>
<comment type="caution">
    <text evidence="1">The sequence shown here is derived from an EMBL/GenBank/DDBJ whole genome shotgun (WGS) entry which is preliminary data.</text>
</comment>
<dbReference type="EMBL" id="NKHG01000058">
    <property type="protein sequence ID" value="PCK21387.1"/>
    <property type="molecule type" value="Genomic_DNA"/>
</dbReference>
<dbReference type="Pfam" id="PF16263">
    <property type="entry name" value="DUF4917"/>
    <property type="match status" value="1"/>
</dbReference>
<dbReference type="OrthoDB" id="828244at2"/>
<evidence type="ECO:0000313" key="1">
    <source>
        <dbReference type="EMBL" id="PCK21387.1"/>
    </source>
</evidence>
<dbReference type="Proteomes" id="UP000228754">
    <property type="component" value="Unassembled WGS sequence"/>
</dbReference>
<sequence>MFYLHGALHLYVDRGDVIKVTSTGEILMDNITKEYEMGHFPVYVSEGASEKKLAQIKSNNYLSHCYHELLNVMEVSLF</sequence>
<dbReference type="InterPro" id="IPR032581">
    <property type="entry name" value="DUF4917"/>
</dbReference>
<protein>
    <submittedName>
        <fullName evidence="1">Uncharacterized protein</fullName>
    </submittedName>
</protein>
<dbReference type="AlphaFoldDB" id="A0A2A5IWL7"/>
<name>A0A2A5IWL7_BACPU</name>
<accession>A0A2A5IWL7</accession>
<gene>
    <name evidence="1" type="ORF">CEY02_08315</name>
</gene>